<feature type="compositionally biased region" description="Basic and acidic residues" evidence="2">
    <location>
        <begin position="432"/>
        <end position="441"/>
    </location>
</feature>
<dbReference type="PANTHER" id="PTHR14715:SF4">
    <property type="entry name" value="PROTEIN FAM124A"/>
    <property type="match status" value="1"/>
</dbReference>
<dbReference type="RefSeq" id="XP_028853173.1">
    <property type="nucleotide sequence ID" value="XM_028997340.1"/>
</dbReference>
<reference evidence="4" key="2">
    <citation type="submission" date="2025-08" db="UniProtKB">
        <authorList>
            <consortium name="Ensembl"/>
        </authorList>
    </citation>
    <scope>IDENTIFICATION</scope>
</reference>
<dbReference type="PANTHER" id="PTHR14715">
    <property type="entry name" value="FAM124 DOMAIN-CONTAINING PROTEIN-RELATED"/>
    <property type="match status" value="1"/>
</dbReference>
<dbReference type="InterPro" id="IPR046365">
    <property type="entry name" value="FAM124_dom"/>
</dbReference>
<dbReference type="Proteomes" id="UP000694580">
    <property type="component" value="Chromosome 11"/>
</dbReference>
<evidence type="ECO:0000256" key="2">
    <source>
        <dbReference type="SAM" id="MobiDB-lite"/>
    </source>
</evidence>
<comment type="similarity">
    <text evidence="1">Belongs to the FAM124 family.</text>
</comment>
<dbReference type="InterPro" id="IPR029380">
    <property type="entry name" value="FAM124"/>
</dbReference>
<feature type="region of interest" description="Disordered" evidence="2">
    <location>
        <begin position="411"/>
        <end position="475"/>
    </location>
</feature>
<dbReference type="RefSeq" id="XP_028853172.1">
    <property type="nucleotide sequence ID" value="XM_028997339.1"/>
</dbReference>
<organism evidence="4 5">
    <name type="scientific">Denticeps clupeoides</name>
    <name type="common">denticle herring</name>
    <dbReference type="NCBI Taxonomy" id="299321"/>
    <lineage>
        <taxon>Eukaryota</taxon>
        <taxon>Metazoa</taxon>
        <taxon>Chordata</taxon>
        <taxon>Craniata</taxon>
        <taxon>Vertebrata</taxon>
        <taxon>Euteleostomi</taxon>
        <taxon>Actinopterygii</taxon>
        <taxon>Neopterygii</taxon>
        <taxon>Teleostei</taxon>
        <taxon>Clupei</taxon>
        <taxon>Clupeiformes</taxon>
        <taxon>Denticipitoidei</taxon>
        <taxon>Denticipitidae</taxon>
        <taxon>Denticeps</taxon>
    </lineage>
</organism>
<dbReference type="AlphaFoldDB" id="A0AAY4B9S9"/>
<protein>
    <recommendedName>
        <fullName evidence="3">FAM124 domain-containing protein</fullName>
    </recommendedName>
</protein>
<dbReference type="RefSeq" id="XP_028853169.1">
    <property type="nucleotide sequence ID" value="XM_028997336.1"/>
</dbReference>
<evidence type="ECO:0000313" key="5">
    <source>
        <dbReference type="Proteomes" id="UP000694580"/>
    </source>
</evidence>
<dbReference type="RefSeq" id="XP_028853174.1">
    <property type="nucleotide sequence ID" value="XM_028997341.1"/>
</dbReference>
<proteinExistence type="inferred from homology"/>
<evidence type="ECO:0000313" key="4">
    <source>
        <dbReference type="Ensembl" id="ENSDCDP00010017580.1"/>
    </source>
</evidence>
<dbReference type="Ensembl" id="ENSDCDT00010018635.1">
    <property type="protein sequence ID" value="ENSDCDP00010017580.1"/>
    <property type="gene ID" value="ENSDCDG00010008047.1"/>
</dbReference>
<dbReference type="RefSeq" id="XP_028853168.1">
    <property type="nucleotide sequence ID" value="XM_028997335.1"/>
</dbReference>
<sequence length="475" mass="52741">MVEQQDPFLVSVHIIADPGKASSLQHAADQLLAWVHPDLSLFRVSERGPRPHPPATHLTGQPALAVIVFLQEEGKDSLQRLRRILCRAPWCYHHSEPIGCWGMSPVSPACQDFYTLAPGTPLWAVRQVHYGKEIVRFTVYCRYETFKDMVRFYQLLLRRRRLAQRKEDFCFCVVYSNPDTEIQLSLKQLPRGHNPVATENAVMEFRVGDVGRLVPLLPRPCTPISPQRWQTEDYDHNKILLQVQDARCGRRHTIAQLSADSSPSQNSSPPFALCAPAVPHYGRGPLSYRMRRYNRNSSSHPHMHTLPLTRPRPLSQNTEPEVESCLLGLAGHRSQSLCSLPSVGEASSFRLDLATLVGAVETDVDTGEHVGGGNLDLSVVSAYSQPLCSKTGISFLPKGQSPSLYSAPPINSSGSEITGSNGLSSTYTLTHPDTKKTDTHPFTHSHLQDSAVDTHTHSGKQGHAAAEDEEPEFYI</sequence>
<dbReference type="Pfam" id="PF15067">
    <property type="entry name" value="FAM124"/>
    <property type="match status" value="1"/>
</dbReference>
<dbReference type="RefSeq" id="XP_028853171.1">
    <property type="nucleotide sequence ID" value="XM_028997338.1"/>
</dbReference>
<reference evidence="4 5" key="1">
    <citation type="submission" date="2020-06" db="EMBL/GenBank/DDBJ databases">
        <authorList>
            <consortium name="Wellcome Sanger Institute Data Sharing"/>
        </authorList>
    </citation>
    <scope>NUCLEOTIDE SEQUENCE [LARGE SCALE GENOMIC DNA]</scope>
</reference>
<dbReference type="RefSeq" id="XP_028853170.1">
    <property type="nucleotide sequence ID" value="XM_028997337.1"/>
</dbReference>
<dbReference type="GeneTree" id="ENSGT00590000083134"/>
<feature type="domain" description="FAM124" evidence="3">
    <location>
        <begin position="10"/>
        <end position="242"/>
    </location>
</feature>
<gene>
    <name evidence="4" type="primary">FAM124A</name>
</gene>
<keyword evidence="5" id="KW-1185">Reference proteome</keyword>
<accession>A0AAY4B9S9</accession>
<evidence type="ECO:0000256" key="1">
    <source>
        <dbReference type="ARBA" id="ARBA00006440"/>
    </source>
</evidence>
<evidence type="ECO:0000259" key="3">
    <source>
        <dbReference type="Pfam" id="PF15067"/>
    </source>
</evidence>
<reference evidence="4" key="3">
    <citation type="submission" date="2025-09" db="UniProtKB">
        <authorList>
            <consortium name="Ensembl"/>
        </authorList>
    </citation>
    <scope>IDENTIFICATION</scope>
</reference>
<feature type="region of interest" description="Disordered" evidence="2">
    <location>
        <begin position="296"/>
        <end position="316"/>
    </location>
</feature>
<feature type="compositionally biased region" description="Polar residues" evidence="2">
    <location>
        <begin position="411"/>
        <end position="431"/>
    </location>
</feature>
<name>A0AAY4B9S9_9TELE</name>
<dbReference type="GeneID" id="114800174"/>